<feature type="transmembrane region" description="Helical" evidence="2">
    <location>
        <begin position="242"/>
        <end position="261"/>
    </location>
</feature>
<dbReference type="GO" id="GO:0016747">
    <property type="term" value="F:acyltransferase activity, transferring groups other than amino-acyl groups"/>
    <property type="evidence" value="ECO:0007669"/>
    <property type="project" value="InterPro"/>
</dbReference>
<keyword evidence="2" id="KW-0472">Membrane</keyword>
<feature type="transmembrane region" description="Helical" evidence="2">
    <location>
        <begin position="364"/>
        <end position="383"/>
    </location>
</feature>
<reference evidence="4" key="1">
    <citation type="submission" date="2014-11" db="EMBL/GenBank/DDBJ databases">
        <authorList>
            <person name="Otto D Thomas"/>
            <person name="Naeem Raeece"/>
        </authorList>
    </citation>
    <scope>NUCLEOTIDE SEQUENCE</scope>
</reference>
<dbReference type="Pfam" id="PF01757">
    <property type="entry name" value="Acyl_transf_3"/>
    <property type="match status" value="1"/>
</dbReference>
<sequence length="458" mass="51798">MSTDDLTAFIGLRGVCAFAIMLGHQTDMFIQSPVKGQPVLIGLEYLQAVSLFFLLSGIPLTRLYSTTGKVETWAGSRKFWWKRFARLAPMYYITLALNVGICFLIMVNIDFTSLMESTVGCAFMLQAWFPSLINVGGVLWQIAVFMYGYLLFPFVSLRFQRWGVGALMCCLCLLYLLSLGLLACSMVFFPSDQWAGTMFVWHVHCLARILQVVCGMIVGEVIERWRVAPNCHHKRWAWTTDFLSFILLLTALQAPLVQLYFEPDVRSEVSIVLEALLLPVHLLWLAGFVLSFVPRESETIVRTESWTCTVLSWGPLVALGDISLVIYCLHLVVFFLYNSFVAFLTTGDPRLVPGFDAWVLRVLVPWYHMPLQWVLVVGFSLGVSRGVEAPLRRWLSGDRKGKREGGGGEIQREEIPGRPSGVHPLNAFMTRERERAAPLEEPLIQRRDEGSEQGNKKV</sequence>
<keyword evidence="2" id="KW-1133">Transmembrane helix</keyword>
<dbReference type="InterPro" id="IPR050879">
    <property type="entry name" value="Acyltransferase_3"/>
</dbReference>
<feature type="transmembrane region" description="Helical" evidence="2">
    <location>
        <begin position="201"/>
        <end position="222"/>
    </location>
</feature>
<feature type="compositionally biased region" description="Basic and acidic residues" evidence="1">
    <location>
        <begin position="430"/>
        <end position="450"/>
    </location>
</feature>
<proteinExistence type="predicted"/>
<dbReference type="VEuPathDB" id="CryptoDB:Cvel_9495"/>
<evidence type="ECO:0000256" key="2">
    <source>
        <dbReference type="SAM" id="Phobius"/>
    </source>
</evidence>
<evidence type="ECO:0000256" key="1">
    <source>
        <dbReference type="SAM" id="MobiDB-lite"/>
    </source>
</evidence>
<feature type="region of interest" description="Disordered" evidence="1">
    <location>
        <begin position="398"/>
        <end position="458"/>
    </location>
</feature>
<feature type="transmembrane region" description="Helical" evidence="2">
    <location>
        <begin position="324"/>
        <end position="344"/>
    </location>
</feature>
<feature type="transmembrane region" description="Helical" evidence="2">
    <location>
        <begin position="45"/>
        <end position="64"/>
    </location>
</feature>
<feature type="transmembrane region" description="Helical" evidence="2">
    <location>
        <begin position="127"/>
        <end position="152"/>
    </location>
</feature>
<dbReference type="PANTHER" id="PTHR23028">
    <property type="entry name" value="ACETYLTRANSFERASE"/>
    <property type="match status" value="1"/>
</dbReference>
<organism evidence="4">
    <name type="scientific">Chromera velia CCMP2878</name>
    <dbReference type="NCBI Taxonomy" id="1169474"/>
    <lineage>
        <taxon>Eukaryota</taxon>
        <taxon>Sar</taxon>
        <taxon>Alveolata</taxon>
        <taxon>Colpodellida</taxon>
        <taxon>Chromeraceae</taxon>
        <taxon>Chromera</taxon>
    </lineage>
</organism>
<protein>
    <recommendedName>
        <fullName evidence="3">Acyltransferase 3 domain-containing protein</fullName>
    </recommendedName>
</protein>
<dbReference type="GO" id="GO:0016020">
    <property type="term" value="C:membrane"/>
    <property type="evidence" value="ECO:0007669"/>
    <property type="project" value="TreeGrafter"/>
</dbReference>
<evidence type="ECO:0000313" key="4">
    <source>
        <dbReference type="EMBL" id="CEM49586.1"/>
    </source>
</evidence>
<keyword evidence="2" id="KW-0812">Transmembrane</keyword>
<feature type="transmembrane region" description="Helical" evidence="2">
    <location>
        <begin position="273"/>
        <end position="293"/>
    </location>
</feature>
<feature type="transmembrane region" description="Helical" evidence="2">
    <location>
        <begin position="84"/>
        <end position="107"/>
    </location>
</feature>
<accession>A0A0G4HYI3</accession>
<dbReference type="PANTHER" id="PTHR23028:SF53">
    <property type="entry name" value="ACYL_TRANSF_3 DOMAIN-CONTAINING PROTEIN"/>
    <property type="match status" value="1"/>
</dbReference>
<feature type="domain" description="Acyltransferase 3" evidence="3">
    <location>
        <begin position="9"/>
        <end position="384"/>
    </location>
</feature>
<feature type="compositionally biased region" description="Basic and acidic residues" evidence="1">
    <location>
        <begin position="398"/>
        <end position="416"/>
    </location>
</feature>
<dbReference type="AlphaFoldDB" id="A0A0G4HYI3"/>
<feature type="transmembrane region" description="Helical" evidence="2">
    <location>
        <begin position="164"/>
        <end position="189"/>
    </location>
</feature>
<dbReference type="InterPro" id="IPR002656">
    <property type="entry name" value="Acyl_transf_3_dom"/>
</dbReference>
<dbReference type="GO" id="GO:0000271">
    <property type="term" value="P:polysaccharide biosynthetic process"/>
    <property type="evidence" value="ECO:0007669"/>
    <property type="project" value="TreeGrafter"/>
</dbReference>
<gene>
    <name evidence="4" type="ORF">Cvel_9495</name>
</gene>
<evidence type="ECO:0000259" key="3">
    <source>
        <dbReference type="Pfam" id="PF01757"/>
    </source>
</evidence>
<name>A0A0G4HYI3_9ALVE</name>
<feature type="transmembrane region" description="Helical" evidence="2">
    <location>
        <begin position="7"/>
        <end position="25"/>
    </location>
</feature>
<dbReference type="EMBL" id="CDMZ01004387">
    <property type="protein sequence ID" value="CEM49586.1"/>
    <property type="molecule type" value="Genomic_DNA"/>
</dbReference>